<evidence type="ECO:0000313" key="1">
    <source>
        <dbReference type="EMBL" id="EWM30148.1"/>
    </source>
</evidence>
<reference evidence="1 2" key="1">
    <citation type="journal article" date="2014" name="Mol. Plant">
        <title>Chromosome Scale Genome Assembly and Transcriptome Profiling of Nannochloropsis gaditana in Nitrogen Depletion.</title>
        <authorList>
            <person name="Corteggiani Carpinelli E."/>
            <person name="Telatin A."/>
            <person name="Vitulo N."/>
            <person name="Forcato C."/>
            <person name="D'Angelo M."/>
            <person name="Schiavon R."/>
            <person name="Vezzi A."/>
            <person name="Giacometti G.M."/>
            <person name="Morosinotto T."/>
            <person name="Valle G."/>
        </authorList>
    </citation>
    <scope>NUCLEOTIDE SEQUENCE [LARGE SCALE GENOMIC DNA]</scope>
    <source>
        <strain evidence="1 2">B-31</strain>
    </source>
</reference>
<comment type="caution">
    <text evidence="1">The sequence shown here is derived from an EMBL/GenBank/DDBJ whole genome shotgun (WGS) entry which is preliminary data.</text>
</comment>
<protein>
    <submittedName>
        <fullName evidence="1">Uncharacterized protein</fullName>
    </submittedName>
</protein>
<keyword evidence="2" id="KW-1185">Reference proteome</keyword>
<accession>W7U2X8</accession>
<evidence type="ECO:0000313" key="2">
    <source>
        <dbReference type="Proteomes" id="UP000019335"/>
    </source>
</evidence>
<proteinExistence type="predicted"/>
<dbReference type="EMBL" id="AZIL01000041">
    <property type="protein sequence ID" value="EWM30148.1"/>
    <property type="molecule type" value="Genomic_DNA"/>
</dbReference>
<name>W7U2X8_9STRA</name>
<organism evidence="1 2">
    <name type="scientific">Nannochloropsis gaditana</name>
    <dbReference type="NCBI Taxonomy" id="72520"/>
    <lineage>
        <taxon>Eukaryota</taxon>
        <taxon>Sar</taxon>
        <taxon>Stramenopiles</taxon>
        <taxon>Ochrophyta</taxon>
        <taxon>Eustigmatophyceae</taxon>
        <taxon>Eustigmatales</taxon>
        <taxon>Monodopsidaceae</taxon>
        <taxon>Nannochloropsis</taxon>
    </lineage>
</organism>
<gene>
    <name evidence="1" type="ORF">Naga_100115g4</name>
</gene>
<dbReference type="Proteomes" id="UP000019335">
    <property type="component" value="Chromosome 1"/>
</dbReference>
<sequence>MLTICDFPTLLSSKQGLTRKNTFSSWYVRVSQIFAIISLPVTSSESSLRAPAHALSRCKNASKAFVHLSTMECPGPCFPGLLKTRSTGPVSFLAPHVKCSLVASLVHYASSPSRRRLY</sequence>
<dbReference type="AlphaFoldDB" id="W7U2X8"/>